<evidence type="ECO:0000256" key="10">
    <source>
        <dbReference type="ARBA" id="ARBA00022692"/>
    </source>
</evidence>
<protein>
    <recommendedName>
        <fullName evidence="6 19">Adenosylcobinamide-GDP ribazoletransferase</fullName>
        <ecNumber evidence="5 19">2.7.8.26</ecNumber>
    </recommendedName>
    <alternativeName>
        <fullName evidence="16 19">Cobalamin synthase</fullName>
    </alternativeName>
    <alternativeName>
        <fullName evidence="15 19">Cobalamin-5'-phosphate synthase</fullName>
    </alternativeName>
</protein>
<dbReference type="PANTHER" id="PTHR34148:SF1">
    <property type="entry name" value="ADENOSYLCOBINAMIDE-GDP RIBAZOLETRANSFERASE"/>
    <property type="match status" value="1"/>
</dbReference>
<evidence type="ECO:0000256" key="18">
    <source>
        <dbReference type="ARBA" id="ARBA00049504"/>
    </source>
</evidence>
<comment type="caution">
    <text evidence="20">The sequence shown here is derived from an EMBL/GenBank/DDBJ whole genome shotgun (WGS) entry which is preliminary data.</text>
</comment>
<keyword evidence="10 19" id="KW-0812">Transmembrane</keyword>
<evidence type="ECO:0000256" key="1">
    <source>
        <dbReference type="ARBA" id="ARBA00001946"/>
    </source>
</evidence>
<accession>A0ABV7LDE4</accession>
<dbReference type="Pfam" id="PF02654">
    <property type="entry name" value="CobS"/>
    <property type="match status" value="1"/>
</dbReference>
<dbReference type="PANTHER" id="PTHR34148">
    <property type="entry name" value="ADENOSYLCOBINAMIDE-GDP RIBAZOLETRANSFERASE"/>
    <property type="match status" value="1"/>
</dbReference>
<comment type="subcellular location">
    <subcellularLocation>
        <location evidence="2 19">Cell membrane</location>
        <topology evidence="2 19">Multi-pass membrane protein</topology>
    </subcellularLocation>
</comment>
<dbReference type="Proteomes" id="UP001595536">
    <property type="component" value="Unassembled WGS sequence"/>
</dbReference>
<feature type="transmembrane region" description="Helical" evidence="19">
    <location>
        <begin position="232"/>
        <end position="253"/>
    </location>
</feature>
<evidence type="ECO:0000256" key="19">
    <source>
        <dbReference type="HAMAP-Rule" id="MF_00719"/>
    </source>
</evidence>
<reference evidence="21" key="1">
    <citation type="journal article" date="2019" name="Int. J. Syst. Evol. Microbiol.">
        <title>The Global Catalogue of Microorganisms (GCM) 10K type strain sequencing project: providing services to taxonomists for standard genome sequencing and annotation.</title>
        <authorList>
            <consortium name="The Broad Institute Genomics Platform"/>
            <consortium name="The Broad Institute Genome Sequencing Center for Infectious Disease"/>
            <person name="Wu L."/>
            <person name="Ma J."/>
        </authorList>
    </citation>
    <scope>NUCLEOTIDE SEQUENCE [LARGE SCALE GENOMIC DNA]</scope>
    <source>
        <strain evidence="21">CCM 7941</strain>
    </source>
</reference>
<feature type="transmembrane region" description="Helical" evidence="19">
    <location>
        <begin position="203"/>
        <end position="220"/>
    </location>
</feature>
<feature type="transmembrane region" description="Helical" evidence="19">
    <location>
        <begin position="40"/>
        <end position="59"/>
    </location>
</feature>
<keyword evidence="11 19" id="KW-0460">Magnesium</keyword>
<evidence type="ECO:0000256" key="15">
    <source>
        <dbReference type="ARBA" id="ARBA00032605"/>
    </source>
</evidence>
<evidence type="ECO:0000256" key="14">
    <source>
        <dbReference type="ARBA" id="ARBA00025228"/>
    </source>
</evidence>
<comment type="catalytic activity">
    <reaction evidence="18 19">
        <text>alpha-ribazole 5'-phosphate + adenosylcob(III)inamide-GDP = adenosylcob(III)alamin 5'-phosphate + GMP + H(+)</text>
        <dbReference type="Rhea" id="RHEA:23560"/>
        <dbReference type="ChEBI" id="CHEBI:15378"/>
        <dbReference type="ChEBI" id="CHEBI:57918"/>
        <dbReference type="ChEBI" id="CHEBI:58115"/>
        <dbReference type="ChEBI" id="CHEBI:60487"/>
        <dbReference type="ChEBI" id="CHEBI:60493"/>
        <dbReference type="EC" id="2.7.8.26"/>
    </reaction>
</comment>
<evidence type="ECO:0000256" key="4">
    <source>
        <dbReference type="ARBA" id="ARBA00010561"/>
    </source>
</evidence>
<keyword evidence="7 19" id="KW-1003">Cell membrane</keyword>
<proteinExistence type="inferred from homology"/>
<evidence type="ECO:0000256" key="5">
    <source>
        <dbReference type="ARBA" id="ARBA00013200"/>
    </source>
</evidence>
<name>A0ABV7LDE4_9HYPH</name>
<comment type="catalytic activity">
    <reaction evidence="17 19">
        <text>alpha-ribazole + adenosylcob(III)inamide-GDP = adenosylcob(III)alamin + GMP + H(+)</text>
        <dbReference type="Rhea" id="RHEA:16049"/>
        <dbReference type="ChEBI" id="CHEBI:10329"/>
        <dbReference type="ChEBI" id="CHEBI:15378"/>
        <dbReference type="ChEBI" id="CHEBI:18408"/>
        <dbReference type="ChEBI" id="CHEBI:58115"/>
        <dbReference type="ChEBI" id="CHEBI:60487"/>
        <dbReference type="EC" id="2.7.8.26"/>
    </reaction>
</comment>
<evidence type="ECO:0000256" key="7">
    <source>
        <dbReference type="ARBA" id="ARBA00022475"/>
    </source>
</evidence>
<evidence type="ECO:0000256" key="17">
    <source>
        <dbReference type="ARBA" id="ARBA00048623"/>
    </source>
</evidence>
<evidence type="ECO:0000313" key="21">
    <source>
        <dbReference type="Proteomes" id="UP001595536"/>
    </source>
</evidence>
<gene>
    <name evidence="19" type="primary">cobS</name>
    <name evidence="20" type="ORF">ACFOEX_06300</name>
</gene>
<comment type="similarity">
    <text evidence="4 19">Belongs to the CobS family.</text>
</comment>
<dbReference type="GO" id="GO:0051073">
    <property type="term" value="F:adenosylcobinamide-GDP ribazoletransferase activity"/>
    <property type="evidence" value="ECO:0007669"/>
    <property type="project" value="UniProtKB-EC"/>
</dbReference>
<feature type="transmembrane region" description="Helical" evidence="19">
    <location>
        <begin position="113"/>
        <end position="135"/>
    </location>
</feature>
<dbReference type="HAMAP" id="MF_00719">
    <property type="entry name" value="CobS"/>
    <property type="match status" value="1"/>
</dbReference>
<keyword evidence="8 19" id="KW-0169">Cobalamin biosynthesis</keyword>
<evidence type="ECO:0000256" key="11">
    <source>
        <dbReference type="ARBA" id="ARBA00022842"/>
    </source>
</evidence>
<feature type="transmembrane region" description="Helical" evidence="19">
    <location>
        <begin position="179"/>
        <end position="197"/>
    </location>
</feature>
<evidence type="ECO:0000256" key="2">
    <source>
        <dbReference type="ARBA" id="ARBA00004651"/>
    </source>
</evidence>
<keyword evidence="21" id="KW-1185">Reference proteome</keyword>
<dbReference type="EC" id="2.7.8.26" evidence="5 19"/>
<evidence type="ECO:0000256" key="16">
    <source>
        <dbReference type="ARBA" id="ARBA00032853"/>
    </source>
</evidence>
<evidence type="ECO:0000256" key="9">
    <source>
        <dbReference type="ARBA" id="ARBA00022679"/>
    </source>
</evidence>
<feature type="transmembrane region" description="Helical" evidence="19">
    <location>
        <begin position="141"/>
        <end position="158"/>
    </location>
</feature>
<keyword evidence="12 19" id="KW-1133">Transmembrane helix</keyword>
<evidence type="ECO:0000256" key="12">
    <source>
        <dbReference type="ARBA" id="ARBA00022989"/>
    </source>
</evidence>
<evidence type="ECO:0000256" key="3">
    <source>
        <dbReference type="ARBA" id="ARBA00004663"/>
    </source>
</evidence>
<evidence type="ECO:0000256" key="13">
    <source>
        <dbReference type="ARBA" id="ARBA00023136"/>
    </source>
</evidence>
<evidence type="ECO:0000256" key="8">
    <source>
        <dbReference type="ARBA" id="ARBA00022573"/>
    </source>
</evidence>
<comment type="pathway">
    <text evidence="3 19">Cofactor biosynthesis; adenosylcobalamin biosynthesis; adenosylcobalamin from cob(II)yrinate a,c-diamide: step 7/7.</text>
</comment>
<feature type="transmembrane region" description="Helical" evidence="19">
    <location>
        <begin position="65"/>
        <end position="84"/>
    </location>
</feature>
<organism evidence="20 21">
    <name type="scientific">Camelimonas abortus</name>
    <dbReference type="NCBI Taxonomy" id="1017184"/>
    <lineage>
        <taxon>Bacteria</taxon>
        <taxon>Pseudomonadati</taxon>
        <taxon>Pseudomonadota</taxon>
        <taxon>Alphaproteobacteria</taxon>
        <taxon>Hyphomicrobiales</taxon>
        <taxon>Chelatococcaceae</taxon>
        <taxon>Camelimonas</taxon>
    </lineage>
</organism>
<comment type="cofactor">
    <cofactor evidence="1 19">
        <name>Mg(2+)</name>
        <dbReference type="ChEBI" id="CHEBI:18420"/>
    </cofactor>
</comment>
<dbReference type="RefSeq" id="WP_376829284.1">
    <property type="nucleotide sequence ID" value="NZ_JBHLWR010000006.1"/>
</dbReference>
<evidence type="ECO:0000313" key="20">
    <source>
        <dbReference type="EMBL" id="MFC3265960.1"/>
    </source>
</evidence>
<comment type="function">
    <text evidence="14 19">Joins adenosylcobinamide-GDP and alpha-ribazole to generate adenosylcobalamin (Ado-cobalamin). Also synthesizes adenosylcobalamin 5'-phosphate from adenosylcobinamide-GDP and alpha-ribazole 5'-phosphate.</text>
</comment>
<evidence type="ECO:0000256" key="6">
    <source>
        <dbReference type="ARBA" id="ARBA00015850"/>
    </source>
</evidence>
<sequence length="260" mass="26167">MPSLLRDVLHDLRLAVAFMTRLPVGHVEAGAGGVARCLRVVPLVGAVIGAVLGGLYWLLVTAGAPPLAAAAIVFLASAALTGALHEDGMADVADSMGGYTRERRLEIMKDSRVGAFGALAVAGGLLVKSACLAALPGPLAVAALAACGALGRGPMAALSRWTPLARREGLAGAAGRPPLHVALTALALAAAIAALALPRPWLLPAFAATALTALAARWFCLRHIGGYTGDALGFAEQLTVIVLLLLFAMLAAADPLAAAS</sequence>
<dbReference type="EMBL" id="JBHRUV010000028">
    <property type="protein sequence ID" value="MFC3265960.1"/>
    <property type="molecule type" value="Genomic_DNA"/>
</dbReference>
<dbReference type="InterPro" id="IPR003805">
    <property type="entry name" value="CobS"/>
</dbReference>
<keyword evidence="9 19" id="KW-0808">Transferase</keyword>
<keyword evidence="13 19" id="KW-0472">Membrane</keyword>